<feature type="transmembrane region" description="Helical" evidence="1">
    <location>
        <begin position="343"/>
        <end position="362"/>
    </location>
</feature>
<feature type="domain" description="Predicted membrane protein YciQ-like C-terminal" evidence="2">
    <location>
        <begin position="224"/>
        <end position="449"/>
    </location>
</feature>
<keyword evidence="1" id="KW-0472">Membrane</keyword>
<evidence type="ECO:0000256" key="1">
    <source>
        <dbReference type="SAM" id="Phobius"/>
    </source>
</evidence>
<feature type="transmembrane region" description="Helical" evidence="1">
    <location>
        <begin position="185"/>
        <end position="207"/>
    </location>
</feature>
<keyword evidence="1" id="KW-0812">Transmembrane</keyword>
<dbReference type="EMBL" id="MNUJ01000015">
    <property type="protein sequence ID" value="OIN90019.1"/>
    <property type="molecule type" value="Genomic_DNA"/>
</dbReference>
<name>A0A1J4RRK6_9BACT</name>
<accession>A0A1J4RRK6</accession>
<comment type="caution">
    <text evidence="3">The sequence shown here is derived from an EMBL/GenBank/DDBJ whole genome shotgun (WGS) entry which is preliminary data.</text>
</comment>
<protein>
    <recommendedName>
        <fullName evidence="2">Predicted membrane protein YciQ-like C-terminal domain-containing protein</fullName>
    </recommendedName>
</protein>
<dbReference type="Proteomes" id="UP000182753">
    <property type="component" value="Unassembled WGS sequence"/>
</dbReference>
<gene>
    <name evidence="3" type="ORF">AUJ40_00780</name>
</gene>
<reference evidence="3 4" key="1">
    <citation type="journal article" date="2016" name="Environ. Microbiol.">
        <title>Genomic resolution of a cold subsurface aquifer community provides metabolic insights for novel microbes adapted to high CO concentrations.</title>
        <authorList>
            <person name="Probst A.J."/>
            <person name="Castelle C.J."/>
            <person name="Singh A."/>
            <person name="Brown C.T."/>
            <person name="Anantharaman K."/>
            <person name="Sharon I."/>
            <person name="Hug L.A."/>
            <person name="Burstein D."/>
            <person name="Emerson J.B."/>
            <person name="Thomas B.C."/>
            <person name="Banfield J.F."/>
        </authorList>
    </citation>
    <scope>NUCLEOTIDE SEQUENCE [LARGE SCALE GENOMIC DNA]</scope>
    <source>
        <strain evidence="3">CG1_02_42_45</strain>
    </source>
</reference>
<feature type="transmembrane region" description="Helical" evidence="1">
    <location>
        <begin position="20"/>
        <end position="43"/>
    </location>
</feature>
<dbReference type="AlphaFoldDB" id="A0A1J4RRK6"/>
<dbReference type="Pfam" id="PF20990">
    <property type="entry name" value="DUF2207_C"/>
    <property type="match status" value="1"/>
</dbReference>
<keyword evidence="1" id="KW-1133">Transmembrane helix</keyword>
<sequence>MEPKKVKKQPTVDIYWRKLIFFALLFIVVFGVWKLIAGSKFFADIPEDQTMTTYVTTSEVALEVKDDGSVYKNGQKIKSKVTPERDFDELRLIVYDKNGFYLNNLRVVLTLPAAVASETKPEILAIHGVDSADASVVDSSTIAYNATSVSENATITIVAKIPKGTIKLPFYDQVIFLLSSFGSSVWLSVAIIIPFLTLIYLFLLIALHQRTQRVSIPDRAIGAPPMALPPAVVGVLLNQKIGPREIAATLIDLSLRGYIFIIDRDRGFAFGKRNFSGQLLPFERIILSKIFRDTIRTSQDEINEKFVNHLYSHKMSLFTKEIYSLATRLGYFKENPARMHRKYQYFGTLLFFFALACFFLTFKYFPTLPYAVFLWIGMMVASVIIIVVGGRMPIRTVLGREGLSNWLAFRRYLSSPEPLPYEQTNYEKFTQYLPYAIIFHCEAMWARRFADQEFVVPDWFLTEKRGLGLKDFCLALYPIIGYVGQNLASIREPGYK</sequence>
<evidence type="ECO:0000313" key="4">
    <source>
        <dbReference type="Proteomes" id="UP000182753"/>
    </source>
</evidence>
<evidence type="ECO:0000313" key="3">
    <source>
        <dbReference type="EMBL" id="OIN90019.1"/>
    </source>
</evidence>
<proteinExistence type="predicted"/>
<organism evidence="3 4">
    <name type="scientific">Candidatus Berkelbacteria bacterium CG1_02_42_45</name>
    <dbReference type="NCBI Taxonomy" id="1805036"/>
    <lineage>
        <taxon>Bacteria</taxon>
        <taxon>Candidatus Berkelbacteria</taxon>
    </lineage>
</organism>
<feature type="transmembrane region" description="Helical" evidence="1">
    <location>
        <begin position="368"/>
        <end position="390"/>
    </location>
</feature>
<evidence type="ECO:0000259" key="2">
    <source>
        <dbReference type="Pfam" id="PF20990"/>
    </source>
</evidence>
<dbReference type="InterPro" id="IPR048389">
    <property type="entry name" value="YciQ-like_C"/>
</dbReference>